<evidence type="ECO:0000313" key="2">
    <source>
        <dbReference type="EMBL" id="MCK9687292.1"/>
    </source>
</evidence>
<proteinExistence type="predicted"/>
<gene>
    <name evidence="2" type="ORF">LPC04_16420</name>
</gene>
<dbReference type="RefSeq" id="WP_275683332.1">
    <property type="nucleotide sequence ID" value="NZ_JAJLJH010000004.1"/>
</dbReference>
<organism evidence="2 3">
    <name type="scientific">Scleromatobacter humisilvae</name>
    <dbReference type="NCBI Taxonomy" id="2897159"/>
    <lineage>
        <taxon>Bacteria</taxon>
        <taxon>Pseudomonadati</taxon>
        <taxon>Pseudomonadota</taxon>
        <taxon>Betaproteobacteria</taxon>
        <taxon>Burkholderiales</taxon>
        <taxon>Sphaerotilaceae</taxon>
        <taxon>Scleromatobacter</taxon>
    </lineage>
</organism>
<feature type="region of interest" description="Disordered" evidence="1">
    <location>
        <begin position="1"/>
        <end position="20"/>
    </location>
</feature>
<evidence type="ECO:0000256" key="1">
    <source>
        <dbReference type="SAM" id="MobiDB-lite"/>
    </source>
</evidence>
<protein>
    <submittedName>
        <fullName evidence="2">Uncharacterized protein</fullName>
    </submittedName>
</protein>
<keyword evidence="3" id="KW-1185">Reference proteome</keyword>
<name>A0A9X1YMV4_9BURK</name>
<dbReference type="EMBL" id="JAJLJH010000004">
    <property type="protein sequence ID" value="MCK9687292.1"/>
    <property type="molecule type" value="Genomic_DNA"/>
</dbReference>
<dbReference type="AlphaFoldDB" id="A0A9X1YMV4"/>
<dbReference type="Proteomes" id="UP001139353">
    <property type="component" value="Unassembled WGS sequence"/>
</dbReference>
<accession>A0A9X1YMV4</accession>
<evidence type="ECO:0000313" key="3">
    <source>
        <dbReference type="Proteomes" id="UP001139353"/>
    </source>
</evidence>
<comment type="caution">
    <text evidence="2">The sequence shown here is derived from an EMBL/GenBank/DDBJ whole genome shotgun (WGS) entry which is preliminary data.</text>
</comment>
<reference evidence="2" key="1">
    <citation type="submission" date="2021-11" db="EMBL/GenBank/DDBJ databases">
        <title>BS-T2-15 a new species belonging to the Comamonadaceae family isolated from the soil of a French oak forest.</title>
        <authorList>
            <person name="Mieszkin S."/>
            <person name="Alain K."/>
        </authorList>
    </citation>
    <scope>NUCLEOTIDE SEQUENCE</scope>
    <source>
        <strain evidence="2">BS-T2-15</strain>
    </source>
</reference>
<sequence>MTHHIRSVAVISGEDSDSTKSSTIRHFIRPALTRLHGSCNYYLVERPDPAKQRVSEGETLKLTPEQMPELLLKIEKDAVREVGSVYEIGAGQSDKMLTQFGKLKGAHAAADLVVLTVRPGMKPDKLAETIASYIAAGFDAKRLALTYNLLPDGATAEDMWATPTFSAPIPSIGMSLVAHSKKWGYRLLKNGIPSSDSIRNLREHPKYTIGGLVGSADALKKEAAKLWAEGKDAEGDVVHGFRVMAMNAGSVIEYIDRMVQELFELPASFTLAETATATA</sequence>